<dbReference type="PATRIC" id="fig|68223.7.peg.4111"/>
<dbReference type="AlphaFoldDB" id="A0A0F4IS85"/>
<feature type="region of interest" description="Disordered" evidence="1">
    <location>
        <begin position="64"/>
        <end position="114"/>
    </location>
</feature>
<reference evidence="2 3" key="1">
    <citation type="submission" date="2015-02" db="EMBL/GenBank/DDBJ databases">
        <authorList>
            <person name="Ju K.-S."/>
            <person name="Doroghazi J.R."/>
            <person name="Metcalf W."/>
        </authorList>
    </citation>
    <scope>NUCLEOTIDE SEQUENCE [LARGE SCALE GENOMIC DNA]</scope>
    <source>
        <strain evidence="2 3">NRRL ISP-5550</strain>
    </source>
</reference>
<evidence type="ECO:0000313" key="2">
    <source>
        <dbReference type="EMBL" id="KJY24504.1"/>
    </source>
</evidence>
<proteinExistence type="predicted"/>
<organism evidence="2 3">
    <name type="scientific">Streptomyces katrae</name>
    <dbReference type="NCBI Taxonomy" id="68223"/>
    <lineage>
        <taxon>Bacteria</taxon>
        <taxon>Bacillati</taxon>
        <taxon>Actinomycetota</taxon>
        <taxon>Actinomycetes</taxon>
        <taxon>Kitasatosporales</taxon>
        <taxon>Streptomycetaceae</taxon>
        <taxon>Streptomyces</taxon>
    </lineage>
</organism>
<feature type="region of interest" description="Disordered" evidence="1">
    <location>
        <begin position="1"/>
        <end position="21"/>
    </location>
</feature>
<evidence type="ECO:0008006" key="4">
    <source>
        <dbReference type="Google" id="ProtNLM"/>
    </source>
</evidence>
<protein>
    <recommendedName>
        <fullName evidence="4">Carboxylesterase type B domain-containing protein</fullName>
    </recommendedName>
</protein>
<feature type="compositionally biased region" description="Low complexity" evidence="1">
    <location>
        <begin position="64"/>
        <end position="80"/>
    </location>
</feature>
<evidence type="ECO:0000313" key="3">
    <source>
        <dbReference type="Proteomes" id="UP000033551"/>
    </source>
</evidence>
<evidence type="ECO:0000256" key="1">
    <source>
        <dbReference type="SAM" id="MobiDB-lite"/>
    </source>
</evidence>
<dbReference type="Proteomes" id="UP000033551">
    <property type="component" value="Unassembled WGS sequence"/>
</dbReference>
<comment type="caution">
    <text evidence="2">The sequence shown here is derived from an EMBL/GenBank/DDBJ whole genome shotgun (WGS) entry which is preliminary data.</text>
</comment>
<gene>
    <name evidence="2" type="ORF">VR44_35160</name>
</gene>
<sequence>MYGHPFSDSRAPDSTGLPERAGFPFGAAHGFELPHLFTTVPLTAPQAKLAERLTGRWTRFAGAPARPRFAGRGPSVLRPAPGGGGTRAPDTPAAHHCALRDGLAAPVPEPGTGG</sequence>
<dbReference type="EMBL" id="JZWV01001216">
    <property type="protein sequence ID" value="KJY24504.1"/>
    <property type="molecule type" value="Genomic_DNA"/>
</dbReference>
<keyword evidence="3" id="KW-1185">Reference proteome</keyword>
<name>A0A0F4IS85_9ACTN</name>
<accession>A0A0F4IS85</accession>